<accession>A0A6C0GSE1</accession>
<dbReference type="SUPFAM" id="SSF117070">
    <property type="entry name" value="LEA14-like"/>
    <property type="match status" value="1"/>
</dbReference>
<protein>
    <recommendedName>
        <fullName evidence="3">LEA type 2 family protein</fullName>
    </recommendedName>
</protein>
<dbReference type="AlphaFoldDB" id="A0A6C0GSE1"/>
<reference evidence="1 2" key="1">
    <citation type="submission" date="2020-01" db="EMBL/GenBank/DDBJ databases">
        <authorList>
            <person name="Kim M.K."/>
        </authorList>
    </citation>
    <scope>NUCLEOTIDE SEQUENCE [LARGE SCALE GENOMIC DNA]</scope>
    <source>
        <strain evidence="1 2">172606-1</strain>
    </source>
</reference>
<sequence length="197" mass="21629">MKLRNSLFLIFLLLNFTYCKSIRELQSFAKCEFRVATVEGTTLAGVNVQQIRKLTDLNLMQAAKITQSYAGGSLPLSLTVNVDVKNPNATPAAMNSMEWIMLIDDKEIVDGVVNDRIDIAANGGISKLPIRISTDLRKILSNMSTEEAVNMGLGLSGSGNKPTRVTLKVKPSILVGQTLIKYPGYIKVNHEFGNQQQ</sequence>
<dbReference type="Gene3D" id="2.60.40.1820">
    <property type="match status" value="1"/>
</dbReference>
<proteinExistence type="predicted"/>
<evidence type="ECO:0008006" key="3">
    <source>
        <dbReference type="Google" id="ProtNLM"/>
    </source>
</evidence>
<dbReference type="EMBL" id="CP048222">
    <property type="protein sequence ID" value="QHT71031.1"/>
    <property type="molecule type" value="Genomic_DNA"/>
</dbReference>
<dbReference type="KEGG" id="rhoz:GXP67_32460"/>
<gene>
    <name evidence="1" type="ORF">GXP67_32460</name>
</gene>
<dbReference type="RefSeq" id="WP_162446974.1">
    <property type="nucleotide sequence ID" value="NZ_CP048222.1"/>
</dbReference>
<dbReference type="Proteomes" id="UP000480178">
    <property type="component" value="Chromosome"/>
</dbReference>
<organism evidence="1 2">
    <name type="scientific">Rhodocytophaga rosea</name>
    <dbReference type="NCBI Taxonomy" id="2704465"/>
    <lineage>
        <taxon>Bacteria</taxon>
        <taxon>Pseudomonadati</taxon>
        <taxon>Bacteroidota</taxon>
        <taxon>Cytophagia</taxon>
        <taxon>Cytophagales</taxon>
        <taxon>Rhodocytophagaceae</taxon>
        <taxon>Rhodocytophaga</taxon>
    </lineage>
</organism>
<evidence type="ECO:0000313" key="2">
    <source>
        <dbReference type="Proteomes" id="UP000480178"/>
    </source>
</evidence>
<name>A0A6C0GSE1_9BACT</name>
<keyword evidence="2" id="KW-1185">Reference proteome</keyword>
<evidence type="ECO:0000313" key="1">
    <source>
        <dbReference type="EMBL" id="QHT71031.1"/>
    </source>
</evidence>